<sequence>MNTSNIDSLNNRDLVIFLQKIGQHEAAKIIKKHKMNGKALLSFRNKNTVDMEDVEKTHLWRCLTLIQLNPLVGVQLPSKSLDDSILRHMPEKSIAESNKDKKIKSITNKYVEDENGYILMEARSLQEKDKQYFNFTSEHYKSLDTPDSIVQNSEINIISRSSTTSSGYIRPINIQRYEEISVNRAIKCAHQDEMNESECLYDYILQPPSIVVNSGEENCKKRKKSFVLCDLLLNICCLSCTFGCKKR</sequence>
<reference evidence="1" key="1">
    <citation type="submission" date="2022-01" db="EMBL/GenBank/DDBJ databases">
        <authorList>
            <person name="King R."/>
        </authorList>
    </citation>
    <scope>NUCLEOTIDE SEQUENCE</scope>
</reference>
<dbReference type="Proteomes" id="UP001153712">
    <property type="component" value="Chromosome 1"/>
</dbReference>
<dbReference type="AlphaFoldDB" id="A0A9N9XJ31"/>
<accession>A0A9N9XJ31</accession>
<keyword evidence="2" id="KW-1185">Reference proteome</keyword>
<protein>
    <submittedName>
        <fullName evidence="1">Uncharacterized protein</fullName>
    </submittedName>
</protein>
<proteinExistence type="predicted"/>
<evidence type="ECO:0000313" key="2">
    <source>
        <dbReference type="Proteomes" id="UP001153712"/>
    </source>
</evidence>
<dbReference type="OrthoDB" id="10614856at2759"/>
<gene>
    <name evidence="1" type="ORF">PHYEVI_LOCUS261</name>
</gene>
<organism evidence="1 2">
    <name type="scientific">Phyllotreta striolata</name>
    <name type="common">Striped flea beetle</name>
    <name type="synonym">Crioceris striolata</name>
    <dbReference type="NCBI Taxonomy" id="444603"/>
    <lineage>
        <taxon>Eukaryota</taxon>
        <taxon>Metazoa</taxon>
        <taxon>Ecdysozoa</taxon>
        <taxon>Arthropoda</taxon>
        <taxon>Hexapoda</taxon>
        <taxon>Insecta</taxon>
        <taxon>Pterygota</taxon>
        <taxon>Neoptera</taxon>
        <taxon>Endopterygota</taxon>
        <taxon>Coleoptera</taxon>
        <taxon>Polyphaga</taxon>
        <taxon>Cucujiformia</taxon>
        <taxon>Chrysomeloidea</taxon>
        <taxon>Chrysomelidae</taxon>
        <taxon>Galerucinae</taxon>
        <taxon>Alticini</taxon>
        <taxon>Phyllotreta</taxon>
    </lineage>
</organism>
<dbReference type="EMBL" id="OU900094">
    <property type="protein sequence ID" value="CAG9853790.1"/>
    <property type="molecule type" value="Genomic_DNA"/>
</dbReference>
<name>A0A9N9XJ31_PHYSR</name>
<evidence type="ECO:0000313" key="1">
    <source>
        <dbReference type="EMBL" id="CAG9853790.1"/>
    </source>
</evidence>